<dbReference type="PANTHER" id="PTHR43649:SF14">
    <property type="entry name" value="BLR3389 PROTEIN"/>
    <property type="match status" value="1"/>
</dbReference>
<dbReference type="EMBL" id="FQVN01000001">
    <property type="protein sequence ID" value="SHE56612.1"/>
    <property type="molecule type" value="Genomic_DNA"/>
</dbReference>
<dbReference type="RefSeq" id="WP_073479605.1">
    <property type="nucleotide sequence ID" value="NZ_FQVN01000001.1"/>
</dbReference>
<dbReference type="InterPro" id="IPR050490">
    <property type="entry name" value="Bact_solute-bd_prot1"/>
</dbReference>
<dbReference type="PANTHER" id="PTHR43649">
    <property type="entry name" value="ARABINOSE-BINDING PROTEIN-RELATED"/>
    <property type="match status" value="1"/>
</dbReference>
<dbReference type="SUPFAM" id="SSF53850">
    <property type="entry name" value="Periplasmic binding protein-like II"/>
    <property type="match status" value="1"/>
</dbReference>
<keyword evidence="1" id="KW-0732">Signal</keyword>
<feature type="signal peptide" evidence="1">
    <location>
        <begin position="1"/>
        <end position="21"/>
    </location>
</feature>
<keyword evidence="3" id="KW-1185">Reference proteome</keyword>
<dbReference type="STRING" id="2017.SAMN05444320_101441"/>
<dbReference type="InterPro" id="IPR006059">
    <property type="entry name" value="SBP"/>
</dbReference>
<protein>
    <submittedName>
        <fullName evidence="2">Carbohydrate ABC transporter substrate-binding protein, CUT1 family</fullName>
    </submittedName>
</protein>
<proteinExistence type="predicted"/>
<gene>
    <name evidence="2" type="ORF">SAMN05444320_101441</name>
</gene>
<evidence type="ECO:0000313" key="2">
    <source>
        <dbReference type="EMBL" id="SHE56612.1"/>
    </source>
</evidence>
<dbReference type="AlphaFoldDB" id="A0A1M4UIL1"/>
<evidence type="ECO:0000313" key="3">
    <source>
        <dbReference type="Proteomes" id="UP000184501"/>
    </source>
</evidence>
<name>A0A1M4UIL1_STRHI</name>
<feature type="chain" id="PRO_5039364364" evidence="1">
    <location>
        <begin position="22"/>
        <end position="446"/>
    </location>
</feature>
<dbReference type="OrthoDB" id="3495561at2"/>
<accession>A0A1M4UIL1</accession>
<dbReference type="Proteomes" id="UP000184501">
    <property type="component" value="Unassembled WGS sequence"/>
</dbReference>
<reference evidence="2 3" key="1">
    <citation type="submission" date="2016-11" db="EMBL/GenBank/DDBJ databases">
        <authorList>
            <person name="Jaros S."/>
            <person name="Januszkiewicz K."/>
            <person name="Wedrychowicz H."/>
        </authorList>
    </citation>
    <scope>NUCLEOTIDE SEQUENCE [LARGE SCALE GENOMIC DNA]</scope>
    <source>
        <strain evidence="2 3">DSM 44523</strain>
    </source>
</reference>
<dbReference type="Gene3D" id="3.40.190.10">
    <property type="entry name" value="Periplasmic binding protein-like II"/>
    <property type="match status" value="2"/>
</dbReference>
<evidence type="ECO:0000256" key="1">
    <source>
        <dbReference type="SAM" id="SignalP"/>
    </source>
</evidence>
<dbReference type="Pfam" id="PF01547">
    <property type="entry name" value="SBP_bac_1"/>
    <property type="match status" value="1"/>
</dbReference>
<organism evidence="2 3">
    <name type="scientific">Streptoalloteichus hindustanus</name>
    <dbReference type="NCBI Taxonomy" id="2017"/>
    <lineage>
        <taxon>Bacteria</taxon>
        <taxon>Bacillati</taxon>
        <taxon>Actinomycetota</taxon>
        <taxon>Actinomycetes</taxon>
        <taxon>Pseudonocardiales</taxon>
        <taxon>Pseudonocardiaceae</taxon>
        <taxon>Streptoalloteichus</taxon>
    </lineage>
</organism>
<dbReference type="PROSITE" id="PS51257">
    <property type="entry name" value="PROKAR_LIPOPROTEIN"/>
    <property type="match status" value="1"/>
</dbReference>
<sequence>MRIVGALVAVALAATGLTGCAGSSGDGRTLRVVYQRWGDFVQLDQHLARTKAEFEREHPGTTVELVPVVAPENEYLPKVRLMLRAPATAPDVLYEDSYHVNADVAAGYLHPLDDHLARWPDWAQFVESTRQAGRAVDGRTYGVPIGTDTRGLWYNRRLFAQAGLPTDWRPASWADVLAAARAVKARLPDVIAFDMPAGRPVGEAAAMQSMQMLLHGTDTGVLYDEREGRWVAPSAGFADALRFVREVFASGLGPTPAQVADPYYSKSGKEELTRSGRVAIRLDGSWLPGNWLSGAPVEWPEWRQIMGTAPMPTQRGQHPGRVSLSGGWLLSVGAGSRDKDAAFAFVTKALSREGALAYNTAASDLPVRKDVAADPRVGEQNPTIAFWSSLLEITRYRPTLVEYPRVSQEIQVAMEQVVNGADPEEAARAWAERVRQVVGVERTRSG</sequence>